<evidence type="ECO:0000313" key="8">
    <source>
        <dbReference type="Proteomes" id="UP001476950"/>
    </source>
</evidence>
<dbReference type="InterPro" id="IPR051544">
    <property type="entry name" value="TPS_OM_transporter"/>
</dbReference>
<dbReference type="Pfam" id="PF08479">
    <property type="entry name" value="POTRA_2"/>
    <property type="match status" value="1"/>
</dbReference>
<reference evidence="7 8" key="1">
    <citation type="submission" date="2022-04" db="EMBL/GenBank/DDBJ databases">
        <title>Positive selection, recombination, and allopatry shape intraspecific diversity of widespread and dominant cyanobacteria.</title>
        <authorList>
            <person name="Wei J."/>
            <person name="Shu W."/>
            <person name="Hu C."/>
        </authorList>
    </citation>
    <scope>NUCLEOTIDE SEQUENCE [LARGE SCALE GENOMIC DNA]</scope>
    <source>
        <strain evidence="7 8">AS-A4</strain>
    </source>
</reference>
<evidence type="ECO:0000256" key="2">
    <source>
        <dbReference type="ARBA" id="ARBA00022692"/>
    </source>
</evidence>
<accession>A0ABV0KMV8</accession>
<organism evidence="7 8">
    <name type="scientific">Stenomitos frigidus AS-A4</name>
    <dbReference type="NCBI Taxonomy" id="2933935"/>
    <lineage>
        <taxon>Bacteria</taxon>
        <taxon>Bacillati</taxon>
        <taxon>Cyanobacteriota</taxon>
        <taxon>Cyanophyceae</taxon>
        <taxon>Leptolyngbyales</taxon>
        <taxon>Leptolyngbyaceae</taxon>
        <taxon>Stenomitos</taxon>
    </lineage>
</organism>
<gene>
    <name evidence="7" type="ORF">NDI38_19260</name>
</gene>
<evidence type="ECO:0000256" key="3">
    <source>
        <dbReference type="ARBA" id="ARBA00023237"/>
    </source>
</evidence>
<comment type="caution">
    <text evidence="7">The sequence shown here is derived from an EMBL/GenBank/DDBJ whole genome shotgun (WGS) entry which is preliminary data.</text>
</comment>
<dbReference type="InterPro" id="IPR013686">
    <property type="entry name" value="Polypept-transport_assoc_ShlB"/>
</dbReference>
<evidence type="ECO:0000313" key="7">
    <source>
        <dbReference type="EMBL" id="MEP1060577.1"/>
    </source>
</evidence>
<evidence type="ECO:0000256" key="1">
    <source>
        <dbReference type="ARBA" id="ARBA00022452"/>
    </source>
</evidence>
<evidence type="ECO:0000259" key="5">
    <source>
        <dbReference type="Pfam" id="PF03865"/>
    </source>
</evidence>
<dbReference type="PANTHER" id="PTHR34597">
    <property type="entry name" value="SLR1661 PROTEIN"/>
    <property type="match status" value="1"/>
</dbReference>
<dbReference type="InterPro" id="IPR005565">
    <property type="entry name" value="Hemolysn_activator_HlyB_C"/>
</dbReference>
<protein>
    <submittedName>
        <fullName evidence="7">ShlB/FhaC/HecB family hemolysin secretion/activation protein</fullName>
    </submittedName>
</protein>
<keyword evidence="8" id="KW-1185">Reference proteome</keyword>
<feature type="region of interest" description="Disordered" evidence="4">
    <location>
        <begin position="84"/>
        <end position="125"/>
    </location>
</feature>
<dbReference type="Proteomes" id="UP001476950">
    <property type="component" value="Unassembled WGS sequence"/>
</dbReference>
<evidence type="ECO:0000256" key="4">
    <source>
        <dbReference type="SAM" id="MobiDB-lite"/>
    </source>
</evidence>
<keyword evidence="1" id="KW-1134">Transmembrane beta strand</keyword>
<sequence length="624" mass="67518">MSWLTGSMQSASTTFQLGCSVLIAVSLVTAKPVKGQDVEPERSPQLLLTVPTVAKQPHPPTVLSTTVAPVSQLTIAQGIPANAAPQQLPREPSPPSTQPPPASTPAPLPPPDQLLPRPGSQPAAPFENTLETITVERFEVVGSTVFSAAEFAKITEPFTKRPLAIVELFQLRSAITQLYLDKGYITSGAYVPPQTLQRGVVTIRVIEGKLETITVSGTRRLSPNYVRSRLAIATGAPLNRDRLLTALQLLQLDPLLQSLSAELSAGTRPGESVLSVQVTEARSLNSQLTFDNARAPSVGTNRRQIQISQGNTIGLGDRLSASYTNTNGSNAIDLGYVLPLNPRNGTLSLNYGSAASSIIEPPFDVLEIESKARYYELAFRQPLVQTPTRELAVGITATHRQSEATLLDGLIPFPALGADPDGKTRLTALRFFQEATWRSGTEVIALRSQFTVGLNALSATINPDSPDSRFFAWRGQGQWVRLLAPDTLLLVRGDLQLADRPMLPLEQFGLGGQDSVRGYRQDALLTDNGLFTSAEVRFPILRLPKLNSLLQLTPFIDLGTAWNLGNAPNPDPRTLLAVGLGLRLQYSDRLTARLDWGIPLTDISGAKNTLQENGLYFSIVIRPF</sequence>
<feature type="domain" description="Polypeptide-transport-associated ShlB-type" evidence="6">
    <location>
        <begin position="134"/>
        <end position="208"/>
    </location>
</feature>
<dbReference type="Gene3D" id="3.10.20.310">
    <property type="entry name" value="membrane protein fhac"/>
    <property type="match status" value="1"/>
</dbReference>
<feature type="compositionally biased region" description="Pro residues" evidence="4">
    <location>
        <begin position="91"/>
        <end position="113"/>
    </location>
</feature>
<dbReference type="Gene3D" id="2.40.160.50">
    <property type="entry name" value="membrane protein fhac: a member of the omp85/tpsb transporter family"/>
    <property type="match status" value="1"/>
</dbReference>
<dbReference type="EMBL" id="JAMPLM010000019">
    <property type="protein sequence ID" value="MEP1060577.1"/>
    <property type="molecule type" value="Genomic_DNA"/>
</dbReference>
<keyword evidence="2" id="KW-0812">Transmembrane</keyword>
<proteinExistence type="predicted"/>
<feature type="domain" description="Haemolysin activator HlyB C-terminal" evidence="5">
    <location>
        <begin position="270"/>
        <end position="584"/>
    </location>
</feature>
<keyword evidence="1" id="KW-0472">Membrane</keyword>
<dbReference type="Pfam" id="PF03865">
    <property type="entry name" value="ShlB"/>
    <property type="match status" value="1"/>
</dbReference>
<evidence type="ECO:0000259" key="6">
    <source>
        <dbReference type="Pfam" id="PF08479"/>
    </source>
</evidence>
<name>A0ABV0KMV8_9CYAN</name>
<dbReference type="PANTHER" id="PTHR34597:SF3">
    <property type="entry name" value="OUTER MEMBRANE TRANSPORTER CDIB"/>
    <property type="match status" value="1"/>
</dbReference>
<keyword evidence="3" id="KW-0998">Cell outer membrane</keyword>